<dbReference type="EC" id="2.7.1.30" evidence="9"/>
<dbReference type="HAMAP" id="MF_00186">
    <property type="entry name" value="Glycerol_kin"/>
    <property type="match status" value="1"/>
</dbReference>
<dbReference type="Proteomes" id="UP000241808">
    <property type="component" value="Unassembled WGS sequence"/>
</dbReference>
<dbReference type="NCBIfam" id="NF000756">
    <property type="entry name" value="PRK00047.1"/>
    <property type="match status" value="1"/>
</dbReference>
<sequence length="521" mass="55309">MIGAKSGTAAAHRMGTTRMAGTGHKTVIVAIDQGTTSSRAIVFSPDMAVLAVAQQEFPQHFPASGWVEHDPEDIWTGVVTTVREALAKAGRTAAEVAGIGITNQRETVVVWDRASGKPIHRAIVWQDRRTSATCARLREEGHEALVQARTGLVIDPYFSGTKLAWILDEVPGARARAEAGELAFGTIDAFLLWRLTGSKVHATDATNASRTMLFDIHRGAWDEELCRLLRVPMAILPEVKDSACAFGTTDPALFGGAITIGGMAGDQQAATVGQACFRPGMMKSTYGTGCFALLNTGSEAVASRNKLLTTIAYQLGGKRTYALEGSIFVAGAAVQWLRDGLGIVKLAGETGALAAASDPNQEVILVPAFVGLGAPYWDADCRGAIFGLTRGTGPKEMARAALESVCFQTADLLGAMMADWPGAGGAGTVLRVDGGMVASDWTMQRLADLLDAPVDRPKVLETTALGAAYLAGLSQGVCPEPEVFAKGWALDHRFTPAMDGETRRLKLARWKDAVERTLTRR</sequence>
<dbReference type="PIRSF" id="PIRSF000538">
    <property type="entry name" value="GlpK"/>
    <property type="match status" value="1"/>
</dbReference>
<dbReference type="UniPathway" id="UPA00618">
    <property type="reaction ID" value="UER00672"/>
</dbReference>
<dbReference type="AlphaFoldDB" id="A0A2T4YXQ0"/>
<feature type="binding site" evidence="9">
    <location>
        <position position="105"/>
    </location>
    <ligand>
        <name>sn-glycerol 3-phosphate</name>
        <dbReference type="ChEBI" id="CHEBI:57597"/>
    </ligand>
</feature>
<dbReference type="SUPFAM" id="SSF53067">
    <property type="entry name" value="Actin-like ATPase domain"/>
    <property type="match status" value="2"/>
</dbReference>
<feature type="binding site" evidence="9">
    <location>
        <position position="288"/>
    </location>
    <ligand>
        <name>ADP</name>
        <dbReference type="ChEBI" id="CHEBI:456216"/>
    </ligand>
</feature>
<dbReference type="EMBL" id="PZZL01000011">
    <property type="protein sequence ID" value="PTM51105.1"/>
    <property type="molecule type" value="Genomic_DNA"/>
</dbReference>
<evidence type="ECO:0000313" key="14">
    <source>
        <dbReference type="Proteomes" id="UP000241808"/>
    </source>
</evidence>
<organism evidence="13 14">
    <name type="scientific">Phreatobacter oligotrophus</name>
    <dbReference type="NCBI Taxonomy" id="1122261"/>
    <lineage>
        <taxon>Bacteria</taxon>
        <taxon>Pseudomonadati</taxon>
        <taxon>Pseudomonadota</taxon>
        <taxon>Alphaproteobacteria</taxon>
        <taxon>Hyphomicrobiales</taxon>
        <taxon>Phreatobacteraceae</taxon>
        <taxon>Phreatobacter</taxon>
    </lineage>
</organism>
<dbReference type="GO" id="GO:0019563">
    <property type="term" value="P:glycerol catabolic process"/>
    <property type="evidence" value="ECO:0007669"/>
    <property type="project" value="UniProtKB-UniRule"/>
</dbReference>
<feature type="binding site" evidence="9">
    <location>
        <position position="35"/>
    </location>
    <ligand>
        <name>sn-glycerol 3-phosphate</name>
        <dbReference type="ChEBI" id="CHEBI:57597"/>
    </ligand>
</feature>
<dbReference type="PROSITE" id="PS00445">
    <property type="entry name" value="FGGY_KINASES_2"/>
    <property type="match status" value="1"/>
</dbReference>
<feature type="domain" description="Carbohydrate kinase FGGY N-terminal" evidence="11">
    <location>
        <begin position="27"/>
        <end position="273"/>
    </location>
</feature>
<dbReference type="PROSITE" id="PS00933">
    <property type="entry name" value="FGGY_KINASES_1"/>
    <property type="match status" value="1"/>
</dbReference>
<keyword evidence="5 9" id="KW-0418">Kinase</keyword>
<feature type="binding site" evidence="9">
    <location>
        <position position="35"/>
    </location>
    <ligand>
        <name>ADP</name>
        <dbReference type="ChEBI" id="CHEBI:456216"/>
    </ligand>
</feature>
<dbReference type="Pfam" id="PF00370">
    <property type="entry name" value="FGGY_N"/>
    <property type="match status" value="1"/>
</dbReference>
<keyword evidence="6 9" id="KW-0319">Glycerol metabolism</keyword>
<accession>A0A2T4YXQ0</accession>
<evidence type="ECO:0000259" key="11">
    <source>
        <dbReference type="Pfam" id="PF00370"/>
    </source>
</evidence>
<dbReference type="InterPro" id="IPR018485">
    <property type="entry name" value="FGGY_C"/>
</dbReference>
<dbReference type="Pfam" id="PF02782">
    <property type="entry name" value="FGGY_C"/>
    <property type="match status" value="1"/>
</dbReference>
<dbReference type="InterPro" id="IPR018483">
    <property type="entry name" value="Carb_kinase_FGGY_CS"/>
</dbReference>
<dbReference type="GO" id="GO:0005524">
    <property type="term" value="F:ATP binding"/>
    <property type="evidence" value="ECO:0007669"/>
    <property type="project" value="UniProtKB-UniRule"/>
</dbReference>
<comment type="caution">
    <text evidence="13">The sequence shown here is derived from an EMBL/GenBank/DDBJ whole genome shotgun (WGS) entry which is preliminary data.</text>
</comment>
<feature type="binding site" evidence="9">
    <location>
        <position position="157"/>
    </location>
    <ligand>
        <name>sn-glycerol 3-phosphate</name>
        <dbReference type="ChEBI" id="CHEBI:57597"/>
    </ligand>
</feature>
<feature type="binding site" evidence="9">
    <location>
        <position position="266"/>
    </location>
    <ligand>
        <name>glycerol</name>
        <dbReference type="ChEBI" id="CHEBI:17754"/>
    </ligand>
</feature>
<feature type="binding site" evidence="9">
    <location>
        <position position="435"/>
    </location>
    <ligand>
        <name>ATP</name>
        <dbReference type="ChEBI" id="CHEBI:30616"/>
    </ligand>
</feature>
<dbReference type="GO" id="GO:0004370">
    <property type="term" value="F:glycerol kinase activity"/>
    <property type="evidence" value="ECO:0007669"/>
    <property type="project" value="UniProtKB-UniRule"/>
</dbReference>
<feature type="binding site" evidence="9">
    <location>
        <position position="37"/>
    </location>
    <ligand>
        <name>ATP</name>
        <dbReference type="ChEBI" id="CHEBI:30616"/>
    </ligand>
</feature>
<comment type="caution">
    <text evidence="9">Lacks conserved residue(s) required for the propagation of feature annotation.</text>
</comment>
<protein>
    <recommendedName>
        <fullName evidence="9">Glycerol kinase</fullName>
        <ecNumber evidence="9">2.7.1.30</ecNumber>
    </recommendedName>
    <alternativeName>
        <fullName evidence="9">ATP:glycerol 3-phosphotransferase</fullName>
    </alternativeName>
    <alternativeName>
        <fullName evidence="9">Glycerokinase</fullName>
        <shortName evidence="9">GK</shortName>
    </alternativeName>
</protein>
<gene>
    <name evidence="9" type="primary">glpK</name>
    <name evidence="13" type="ORF">C8P69_11133</name>
</gene>
<dbReference type="FunFam" id="3.30.420.40:FF:000008">
    <property type="entry name" value="Glycerol kinase"/>
    <property type="match status" value="1"/>
</dbReference>
<evidence type="ECO:0000259" key="12">
    <source>
        <dbReference type="Pfam" id="PF02782"/>
    </source>
</evidence>
<evidence type="ECO:0000256" key="7">
    <source>
        <dbReference type="ARBA" id="ARBA00022840"/>
    </source>
</evidence>
<evidence type="ECO:0000256" key="10">
    <source>
        <dbReference type="RuleBase" id="RU003733"/>
    </source>
</evidence>
<feature type="binding site" evidence="9">
    <location>
        <position position="106"/>
    </location>
    <ligand>
        <name>glycerol</name>
        <dbReference type="ChEBI" id="CHEBI:17754"/>
    </ligand>
</feature>
<feature type="binding site" evidence="9">
    <location>
        <position position="105"/>
    </location>
    <ligand>
        <name>glycerol</name>
        <dbReference type="ChEBI" id="CHEBI:17754"/>
    </ligand>
</feature>
<proteinExistence type="inferred from homology"/>
<dbReference type="InterPro" id="IPR043129">
    <property type="entry name" value="ATPase_NBD"/>
</dbReference>
<feature type="binding site" evidence="9">
    <location>
        <position position="435"/>
    </location>
    <ligand>
        <name>ADP</name>
        <dbReference type="ChEBI" id="CHEBI:456216"/>
    </ligand>
</feature>
<evidence type="ECO:0000256" key="2">
    <source>
        <dbReference type="ARBA" id="ARBA00009156"/>
    </source>
</evidence>
<feature type="binding site" evidence="9">
    <location>
        <position position="331"/>
    </location>
    <ligand>
        <name>ADP</name>
        <dbReference type="ChEBI" id="CHEBI:456216"/>
    </ligand>
</feature>
<evidence type="ECO:0000256" key="8">
    <source>
        <dbReference type="ARBA" id="ARBA00052101"/>
    </source>
</evidence>
<feature type="binding site" evidence="9">
    <location>
        <position position="106"/>
    </location>
    <ligand>
        <name>sn-glycerol 3-phosphate</name>
        <dbReference type="ChEBI" id="CHEBI:57597"/>
    </ligand>
</feature>
<comment type="catalytic activity">
    <reaction evidence="8 9">
        <text>glycerol + ATP = sn-glycerol 3-phosphate + ADP + H(+)</text>
        <dbReference type="Rhea" id="RHEA:21644"/>
        <dbReference type="ChEBI" id="CHEBI:15378"/>
        <dbReference type="ChEBI" id="CHEBI:17754"/>
        <dbReference type="ChEBI" id="CHEBI:30616"/>
        <dbReference type="ChEBI" id="CHEBI:57597"/>
        <dbReference type="ChEBI" id="CHEBI:456216"/>
        <dbReference type="EC" id="2.7.1.30"/>
    </reaction>
</comment>
<feature type="binding site" evidence="9">
    <location>
        <position position="35"/>
    </location>
    <ligand>
        <name>ATP</name>
        <dbReference type="ChEBI" id="CHEBI:30616"/>
    </ligand>
</feature>
<feature type="binding site" evidence="9">
    <location>
        <position position="267"/>
    </location>
    <ligand>
        <name>glycerol</name>
        <dbReference type="ChEBI" id="CHEBI:17754"/>
    </ligand>
</feature>
<evidence type="ECO:0000256" key="6">
    <source>
        <dbReference type="ARBA" id="ARBA00022798"/>
    </source>
</evidence>
<comment type="function">
    <text evidence="9">Key enzyme in the regulation of glycerol uptake and metabolism. Catalyzes the phosphorylation of glycerol to yield sn-glycerol 3-phosphate.</text>
</comment>
<evidence type="ECO:0000256" key="9">
    <source>
        <dbReference type="HAMAP-Rule" id="MF_00186"/>
    </source>
</evidence>
<keyword evidence="4 9" id="KW-0547">Nucleotide-binding</keyword>
<evidence type="ECO:0000256" key="4">
    <source>
        <dbReference type="ARBA" id="ARBA00022741"/>
    </source>
</evidence>
<feature type="binding site" evidence="9">
    <location>
        <position position="335"/>
    </location>
    <ligand>
        <name>ATP</name>
        <dbReference type="ChEBI" id="CHEBI:30616"/>
    </ligand>
</feature>
<dbReference type="FunFam" id="3.30.420.40:FF:000007">
    <property type="entry name" value="Glycerol kinase"/>
    <property type="match status" value="1"/>
</dbReference>
<evidence type="ECO:0000313" key="13">
    <source>
        <dbReference type="EMBL" id="PTM51105.1"/>
    </source>
</evidence>
<evidence type="ECO:0000256" key="5">
    <source>
        <dbReference type="ARBA" id="ARBA00022777"/>
    </source>
</evidence>
<dbReference type="PANTHER" id="PTHR10196">
    <property type="entry name" value="SUGAR KINASE"/>
    <property type="match status" value="1"/>
</dbReference>
<feature type="binding site" evidence="9">
    <location>
        <position position="331"/>
    </location>
    <ligand>
        <name>ATP</name>
        <dbReference type="ChEBI" id="CHEBI:30616"/>
    </ligand>
</feature>
<feature type="domain" description="Carbohydrate kinase FGGY C-terminal" evidence="12">
    <location>
        <begin position="283"/>
        <end position="473"/>
    </location>
</feature>
<dbReference type="NCBIfam" id="TIGR01311">
    <property type="entry name" value="glycerol_kin"/>
    <property type="match status" value="1"/>
</dbReference>
<dbReference type="PANTHER" id="PTHR10196:SF78">
    <property type="entry name" value="GLYCEROL KINASE"/>
    <property type="match status" value="1"/>
</dbReference>
<keyword evidence="14" id="KW-1185">Reference proteome</keyword>
<comment type="pathway">
    <text evidence="1 9">Polyol metabolism; glycerol degradation via glycerol kinase pathway; sn-glycerol 3-phosphate from glycerol: step 1/1.</text>
</comment>
<comment type="similarity">
    <text evidence="2 9 10">Belongs to the FGGY kinase family.</text>
</comment>
<feature type="binding site" evidence="9">
    <location>
        <position position="266"/>
    </location>
    <ligand>
        <name>sn-glycerol 3-phosphate</name>
        <dbReference type="ChEBI" id="CHEBI:57597"/>
    </ligand>
</feature>
<dbReference type="CDD" id="cd07786">
    <property type="entry name" value="FGGY_EcGK_like"/>
    <property type="match status" value="1"/>
</dbReference>
<reference evidence="13 14" key="1">
    <citation type="submission" date="2018-04" db="EMBL/GenBank/DDBJ databases">
        <title>Genomic Encyclopedia of Archaeal and Bacterial Type Strains, Phase II (KMG-II): from individual species to whole genera.</title>
        <authorList>
            <person name="Goeker M."/>
        </authorList>
    </citation>
    <scope>NUCLEOTIDE SEQUENCE [LARGE SCALE GENOMIC DNA]</scope>
    <source>
        <strain evidence="13 14">DSM 25521</strain>
    </source>
</reference>
<dbReference type="GO" id="GO:0005829">
    <property type="term" value="C:cytosol"/>
    <property type="evidence" value="ECO:0007669"/>
    <property type="project" value="TreeGrafter"/>
</dbReference>
<dbReference type="InterPro" id="IPR018484">
    <property type="entry name" value="FGGY_N"/>
</dbReference>
<dbReference type="InterPro" id="IPR005999">
    <property type="entry name" value="Glycerol_kin"/>
</dbReference>
<feature type="binding site" evidence="9">
    <location>
        <position position="39"/>
    </location>
    <ligand>
        <name>ADP</name>
        <dbReference type="ChEBI" id="CHEBI:456216"/>
    </ligand>
</feature>
<keyword evidence="7 9" id="KW-0067">ATP-binding</keyword>
<comment type="activity regulation">
    <text evidence="9">Inhibited by fructose 1,6-bisphosphate (FBP).</text>
</comment>
<dbReference type="GO" id="GO:0006072">
    <property type="term" value="P:glycerol-3-phosphate metabolic process"/>
    <property type="evidence" value="ECO:0007669"/>
    <property type="project" value="InterPro"/>
</dbReference>
<evidence type="ECO:0000256" key="3">
    <source>
        <dbReference type="ARBA" id="ARBA00022679"/>
    </source>
</evidence>
<keyword evidence="3 9" id="KW-0808">Transferase</keyword>
<dbReference type="InterPro" id="IPR000577">
    <property type="entry name" value="Carb_kinase_FGGY"/>
</dbReference>
<evidence type="ECO:0000256" key="1">
    <source>
        <dbReference type="ARBA" id="ARBA00005190"/>
    </source>
</evidence>
<name>A0A2T4YXQ0_9HYPH</name>
<feature type="binding site" evidence="9">
    <location>
        <position position="157"/>
    </location>
    <ligand>
        <name>glycerol</name>
        <dbReference type="ChEBI" id="CHEBI:17754"/>
    </ligand>
</feature>
<feature type="binding site" evidence="9">
    <location>
        <position position="288"/>
    </location>
    <ligand>
        <name>ATP</name>
        <dbReference type="ChEBI" id="CHEBI:30616"/>
    </ligand>
</feature>
<dbReference type="Gene3D" id="3.30.420.40">
    <property type="match status" value="2"/>
</dbReference>
<feature type="binding site" evidence="9">
    <location>
        <position position="36"/>
    </location>
    <ligand>
        <name>ATP</name>
        <dbReference type="ChEBI" id="CHEBI:30616"/>
    </ligand>
</feature>